<feature type="region of interest" description="Disordered" evidence="1">
    <location>
        <begin position="252"/>
        <end position="283"/>
    </location>
</feature>
<dbReference type="VEuPathDB" id="VectorBase:ISCW007094"/>
<evidence type="ECO:0000313" key="2">
    <source>
        <dbReference type="EMBL" id="EEC11176.1"/>
    </source>
</evidence>
<gene>
    <name evidence="2" type="ORF">IscW_ISCW007094</name>
</gene>
<name>B7PX54_IXOSC</name>
<proteinExistence type="predicted"/>
<feature type="compositionally biased region" description="Basic and acidic residues" evidence="1">
    <location>
        <begin position="169"/>
        <end position="179"/>
    </location>
</feature>
<evidence type="ECO:0000313" key="3">
    <source>
        <dbReference type="EnsemblMetazoa" id="ISCW007094-PA"/>
    </source>
</evidence>
<dbReference type="InParanoid" id="B7PX54"/>
<feature type="region of interest" description="Disordered" evidence="1">
    <location>
        <begin position="95"/>
        <end position="126"/>
    </location>
</feature>
<protein>
    <submittedName>
        <fullName evidence="2 3">Uncharacterized protein</fullName>
    </submittedName>
</protein>
<dbReference type="EMBL" id="DS811642">
    <property type="protein sequence ID" value="EEC11176.1"/>
    <property type="molecule type" value="Genomic_DNA"/>
</dbReference>
<sequence>MRPALHREENATFSVGLVQRSVFLSYPYPYRASRHPLRRASHAVRAIPVSPSRRAGAGPRCRKAPLGSRARTLQFPVSAGRAAAVARRGGCRIPLWPGSHGNGRKPNTSKIAPPSESPAPCARIPRGTERHRARRLLHPAEATWAGSEPKRPGRHTNVPVKEAAASSARRLEVRSEAKGTAHGSPPWLRSCCPHPSRTMGRAGPAACTHLRRWRTLSLGWSAPSQSVRRRKRGPLKTSTLTPGTLLRNLGVRSGLDGGNDPSRFPVVPRGARGARGRGGPLLN</sequence>
<dbReference type="AlphaFoldDB" id="B7PX54"/>
<evidence type="ECO:0000313" key="4">
    <source>
        <dbReference type="Proteomes" id="UP000001555"/>
    </source>
</evidence>
<feature type="region of interest" description="Disordered" evidence="1">
    <location>
        <begin position="142"/>
        <end position="185"/>
    </location>
</feature>
<dbReference type="Proteomes" id="UP000001555">
    <property type="component" value="Unassembled WGS sequence"/>
</dbReference>
<dbReference type="EMBL" id="ABJB010204302">
    <property type="status" value="NOT_ANNOTATED_CDS"/>
    <property type="molecule type" value="Genomic_DNA"/>
</dbReference>
<dbReference type="EnsemblMetazoa" id="ISCW007094-RA">
    <property type="protein sequence ID" value="ISCW007094-PA"/>
    <property type="gene ID" value="ISCW007094"/>
</dbReference>
<evidence type="ECO:0000256" key="1">
    <source>
        <dbReference type="SAM" id="MobiDB-lite"/>
    </source>
</evidence>
<reference evidence="3" key="2">
    <citation type="submission" date="2020-05" db="UniProtKB">
        <authorList>
            <consortium name="EnsemblMetazoa"/>
        </authorList>
    </citation>
    <scope>IDENTIFICATION</scope>
    <source>
        <strain evidence="3">wikel</strain>
    </source>
</reference>
<keyword evidence="4" id="KW-1185">Reference proteome</keyword>
<dbReference type="VEuPathDB" id="VectorBase:ISCI007094"/>
<dbReference type="PaxDb" id="6945-B7PX54"/>
<reference evidence="2 4" key="1">
    <citation type="submission" date="2008-03" db="EMBL/GenBank/DDBJ databases">
        <title>Annotation of Ixodes scapularis.</title>
        <authorList>
            <consortium name="Ixodes scapularis Genome Project Consortium"/>
            <person name="Caler E."/>
            <person name="Hannick L.I."/>
            <person name="Bidwell S."/>
            <person name="Joardar V."/>
            <person name="Thiagarajan M."/>
            <person name="Amedeo P."/>
            <person name="Galinsky K.J."/>
            <person name="Schobel S."/>
            <person name="Inman J."/>
            <person name="Hostetler J."/>
            <person name="Miller J."/>
            <person name="Hammond M."/>
            <person name="Megy K."/>
            <person name="Lawson D."/>
            <person name="Kodira C."/>
            <person name="Sutton G."/>
            <person name="Meyer J."/>
            <person name="Hill C.A."/>
            <person name="Birren B."/>
            <person name="Nene V."/>
            <person name="Collins F."/>
            <person name="Alarcon-Chaidez F."/>
            <person name="Wikel S."/>
            <person name="Strausberg R."/>
        </authorList>
    </citation>
    <scope>NUCLEOTIDE SEQUENCE [LARGE SCALE GENOMIC DNA]</scope>
    <source>
        <strain evidence="4">Wikel</strain>
        <strain evidence="2">Wikel colony</strain>
    </source>
</reference>
<accession>B7PX54</accession>
<organism>
    <name type="scientific">Ixodes scapularis</name>
    <name type="common">Black-legged tick</name>
    <name type="synonym">Deer tick</name>
    <dbReference type="NCBI Taxonomy" id="6945"/>
    <lineage>
        <taxon>Eukaryota</taxon>
        <taxon>Metazoa</taxon>
        <taxon>Ecdysozoa</taxon>
        <taxon>Arthropoda</taxon>
        <taxon>Chelicerata</taxon>
        <taxon>Arachnida</taxon>
        <taxon>Acari</taxon>
        <taxon>Parasitiformes</taxon>
        <taxon>Ixodida</taxon>
        <taxon>Ixodoidea</taxon>
        <taxon>Ixodidae</taxon>
        <taxon>Ixodinae</taxon>
        <taxon>Ixodes</taxon>
    </lineage>
</organism>
<dbReference type="HOGENOM" id="CLU_984425_0_0_1"/>